<evidence type="ECO:0000256" key="9">
    <source>
        <dbReference type="ARBA" id="ARBA00022759"/>
    </source>
</evidence>
<evidence type="ECO:0000256" key="1">
    <source>
        <dbReference type="ARBA" id="ARBA00000077"/>
    </source>
</evidence>
<keyword evidence="10 12" id="KW-0378">Hydrolase</keyword>
<dbReference type="PANTHER" id="PTHR10642:SF26">
    <property type="entry name" value="RIBONUCLEASE H1"/>
    <property type="match status" value="1"/>
</dbReference>
<evidence type="ECO:0000256" key="2">
    <source>
        <dbReference type="ARBA" id="ARBA00001946"/>
    </source>
</evidence>
<comment type="function">
    <text evidence="3 12">Endonuclease that specifically degrades the RNA of RNA-DNA hybrids.</text>
</comment>
<dbReference type="InterPro" id="IPR017067">
    <property type="entry name" value="RNase_H1_euk"/>
</dbReference>
<sequence length="319" mass="36097">MSYYAVARGHCPGVYLTWEQTKAQGCEFWAYSPPPIPPIPAYYAVAKGRVPGIYSTWLEAEIQVKDMYSAKYKKFYTREEAVEFIEDYKKLKAVDPNDPHPRNPSTLVAFCDGSAINNGKWGCRAGWATVFPHNPSWNCAGVLLGTNVSGGKPTNNRAEYRGAIEAILRANQEDPSKKDPLYIYSDSMLLVRSMTEWVPGWKDQGWIKADGNPVLNQDLLKWLLQEQGPRKIIWKHVRAHTNGTDWWSVWNQKADELAGEQTRDRSFRNTSDDASGRKRSLEQIGSRGGRNWSGKRPVIGVGGFFQARRDHNTATRIPC</sequence>
<dbReference type="PIRSF" id="PIRSF036852">
    <property type="entry name" value="Ribonuclease_H1_euk"/>
    <property type="match status" value="1"/>
</dbReference>
<feature type="region of interest" description="Disordered" evidence="13">
    <location>
        <begin position="260"/>
        <end position="295"/>
    </location>
</feature>
<evidence type="ECO:0000256" key="8">
    <source>
        <dbReference type="ARBA" id="ARBA00022723"/>
    </source>
</evidence>
<evidence type="ECO:0000259" key="14">
    <source>
        <dbReference type="PROSITE" id="PS50879"/>
    </source>
</evidence>
<reference evidence="15 16" key="1">
    <citation type="submission" date="2024-09" db="EMBL/GenBank/DDBJ databases">
        <title>Chromosome-scale assembly of Riccia sorocarpa.</title>
        <authorList>
            <person name="Paukszto L."/>
        </authorList>
    </citation>
    <scope>NUCLEOTIDE SEQUENCE [LARGE SCALE GENOMIC DNA]</scope>
    <source>
        <strain evidence="15">LP-2024</strain>
        <tissue evidence="15">Aerial parts of the thallus</tissue>
    </source>
</reference>
<dbReference type="Proteomes" id="UP001633002">
    <property type="component" value="Unassembled WGS sequence"/>
</dbReference>
<dbReference type="InterPro" id="IPR012337">
    <property type="entry name" value="RNaseH-like_sf"/>
</dbReference>
<keyword evidence="16" id="KW-1185">Reference proteome</keyword>
<keyword evidence="11 12" id="KW-0460">Magnesium</keyword>
<dbReference type="FunFam" id="3.40.970.10:FF:000002">
    <property type="entry name" value="Ribonuclease H"/>
    <property type="match status" value="1"/>
</dbReference>
<feature type="domain" description="RNase H type-1" evidence="14">
    <location>
        <begin position="103"/>
        <end position="263"/>
    </location>
</feature>
<dbReference type="InterPro" id="IPR036397">
    <property type="entry name" value="RNaseH_sf"/>
</dbReference>
<dbReference type="AlphaFoldDB" id="A0ABD3HZN3"/>
<evidence type="ECO:0000256" key="6">
    <source>
        <dbReference type="ARBA" id="ARBA00017721"/>
    </source>
</evidence>
<dbReference type="CDD" id="cd09280">
    <property type="entry name" value="RNase_HI_eukaryote_like"/>
    <property type="match status" value="1"/>
</dbReference>
<dbReference type="Pfam" id="PF01693">
    <property type="entry name" value="Cauli_VI"/>
    <property type="match status" value="2"/>
</dbReference>
<keyword evidence="7 12" id="KW-0540">Nuclease</keyword>
<evidence type="ECO:0000256" key="3">
    <source>
        <dbReference type="ARBA" id="ARBA00004065"/>
    </source>
</evidence>
<dbReference type="InterPro" id="IPR009027">
    <property type="entry name" value="Ribosomal_bL9/RNase_H1_N"/>
</dbReference>
<evidence type="ECO:0000256" key="5">
    <source>
        <dbReference type="ARBA" id="ARBA00012180"/>
    </source>
</evidence>
<keyword evidence="9 12" id="KW-0255">Endonuclease</keyword>
<evidence type="ECO:0000256" key="13">
    <source>
        <dbReference type="SAM" id="MobiDB-lite"/>
    </source>
</evidence>
<accession>A0ABD3HZN3</accession>
<dbReference type="PANTHER" id="PTHR10642">
    <property type="entry name" value="RIBONUCLEASE H1"/>
    <property type="match status" value="1"/>
</dbReference>
<evidence type="ECO:0000313" key="16">
    <source>
        <dbReference type="Proteomes" id="UP001633002"/>
    </source>
</evidence>
<name>A0ABD3HZN3_9MARC</name>
<dbReference type="GO" id="GO:0000287">
    <property type="term" value="F:magnesium ion binding"/>
    <property type="evidence" value="ECO:0007669"/>
    <property type="project" value="UniProtKB-UniRule"/>
</dbReference>
<dbReference type="PROSITE" id="PS50879">
    <property type="entry name" value="RNASE_H_1"/>
    <property type="match status" value="1"/>
</dbReference>
<dbReference type="SUPFAM" id="SSF55658">
    <property type="entry name" value="L9 N-domain-like"/>
    <property type="match status" value="1"/>
</dbReference>
<dbReference type="SUPFAM" id="SSF53098">
    <property type="entry name" value="Ribonuclease H-like"/>
    <property type="match status" value="1"/>
</dbReference>
<dbReference type="InterPro" id="IPR002156">
    <property type="entry name" value="RNaseH_domain"/>
</dbReference>
<feature type="compositionally biased region" description="Basic and acidic residues" evidence="13">
    <location>
        <begin position="260"/>
        <end position="281"/>
    </location>
</feature>
<comment type="caution">
    <text evidence="15">The sequence shown here is derived from an EMBL/GenBank/DDBJ whole genome shotgun (WGS) entry which is preliminary data.</text>
</comment>
<evidence type="ECO:0000256" key="10">
    <source>
        <dbReference type="ARBA" id="ARBA00022801"/>
    </source>
</evidence>
<organism evidence="15 16">
    <name type="scientific">Riccia sorocarpa</name>
    <dbReference type="NCBI Taxonomy" id="122646"/>
    <lineage>
        <taxon>Eukaryota</taxon>
        <taxon>Viridiplantae</taxon>
        <taxon>Streptophyta</taxon>
        <taxon>Embryophyta</taxon>
        <taxon>Marchantiophyta</taxon>
        <taxon>Marchantiopsida</taxon>
        <taxon>Marchantiidae</taxon>
        <taxon>Marchantiales</taxon>
        <taxon>Ricciaceae</taxon>
        <taxon>Riccia</taxon>
    </lineage>
</organism>
<dbReference type="InterPro" id="IPR050092">
    <property type="entry name" value="RNase_H"/>
</dbReference>
<dbReference type="EMBL" id="JBJQOH010000003">
    <property type="protein sequence ID" value="KAL3694789.1"/>
    <property type="molecule type" value="Genomic_DNA"/>
</dbReference>
<dbReference type="Pfam" id="PF00075">
    <property type="entry name" value="RNase_H"/>
    <property type="match status" value="1"/>
</dbReference>
<comment type="cofactor">
    <cofactor evidence="2 12">
        <name>Mg(2+)</name>
        <dbReference type="ChEBI" id="CHEBI:18420"/>
    </cofactor>
</comment>
<dbReference type="InterPro" id="IPR011320">
    <property type="entry name" value="RNase_H1_N"/>
</dbReference>
<evidence type="ECO:0000256" key="7">
    <source>
        <dbReference type="ARBA" id="ARBA00022722"/>
    </source>
</evidence>
<comment type="similarity">
    <text evidence="4 12">Belongs to the RNase H family.</text>
</comment>
<comment type="catalytic activity">
    <reaction evidence="1 12">
        <text>Endonucleolytic cleavage to 5'-phosphomonoester.</text>
        <dbReference type="EC" id="3.1.26.4"/>
    </reaction>
</comment>
<dbReference type="Gene3D" id="3.30.420.10">
    <property type="entry name" value="Ribonuclease H-like superfamily/Ribonuclease H"/>
    <property type="match status" value="1"/>
</dbReference>
<dbReference type="EC" id="3.1.26.4" evidence="5 12"/>
<protein>
    <recommendedName>
        <fullName evidence="6 12">ribonuclease H</fullName>
        <ecNumber evidence="5 12">3.1.26.4</ecNumber>
    </recommendedName>
</protein>
<dbReference type="InterPro" id="IPR037056">
    <property type="entry name" value="RNase_H1_N_sf"/>
</dbReference>
<dbReference type="GO" id="GO:0003676">
    <property type="term" value="F:nucleic acid binding"/>
    <property type="evidence" value="ECO:0007669"/>
    <property type="project" value="UniProtKB-UniRule"/>
</dbReference>
<proteinExistence type="inferred from homology"/>
<evidence type="ECO:0000313" key="15">
    <source>
        <dbReference type="EMBL" id="KAL3694789.1"/>
    </source>
</evidence>
<evidence type="ECO:0000256" key="4">
    <source>
        <dbReference type="ARBA" id="ARBA00005300"/>
    </source>
</evidence>
<gene>
    <name evidence="15" type="ORF">R1sor_008440</name>
</gene>
<evidence type="ECO:0000256" key="11">
    <source>
        <dbReference type="ARBA" id="ARBA00022842"/>
    </source>
</evidence>
<dbReference type="Gene3D" id="3.40.970.10">
    <property type="entry name" value="Ribonuclease H1, N-terminal domain"/>
    <property type="match status" value="2"/>
</dbReference>
<keyword evidence="8 12" id="KW-0479">Metal-binding</keyword>
<evidence type="ECO:0000256" key="12">
    <source>
        <dbReference type="PIRNR" id="PIRNR036852"/>
    </source>
</evidence>
<dbReference type="GO" id="GO:0004523">
    <property type="term" value="F:RNA-DNA hybrid ribonuclease activity"/>
    <property type="evidence" value="ECO:0007669"/>
    <property type="project" value="UniProtKB-UniRule"/>
</dbReference>